<dbReference type="RefSeq" id="WP_115662266.1">
    <property type="nucleotide sequence ID" value="NZ_JAYMSA010000011.1"/>
</dbReference>
<dbReference type="SUPFAM" id="SSF53474">
    <property type="entry name" value="alpha/beta-Hydrolases"/>
    <property type="match status" value="1"/>
</dbReference>
<evidence type="ECO:0000313" key="3">
    <source>
        <dbReference type="Proteomes" id="UP000255505"/>
    </source>
</evidence>
<feature type="signal peptide" evidence="1">
    <location>
        <begin position="1"/>
        <end position="26"/>
    </location>
</feature>
<dbReference type="EMBL" id="LT991976">
    <property type="protein sequence ID" value="SPK72478.1"/>
    <property type="molecule type" value="Genomic_DNA"/>
</dbReference>
<organism evidence="2 3">
    <name type="scientific">Cupriavidus taiwanensis</name>
    <dbReference type="NCBI Taxonomy" id="164546"/>
    <lineage>
        <taxon>Bacteria</taxon>
        <taxon>Pseudomonadati</taxon>
        <taxon>Pseudomonadota</taxon>
        <taxon>Betaproteobacteria</taxon>
        <taxon>Burkholderiales</taxon>
        <taxon>Burkholderiaceae</taxon>
        <taxon>Cupriavidus</taxon>
    </lineage>
</organism>
<evidence type="ECO:0000313" key="2">
    <source>
        <dbReference type="EMBL" id="SPK72478.1"/>
    </source>
</evidence>
<accession>A0A375IEG4</accession>
<dbReference type="PANTHER" id="PTHR42972">
    <property type="entry name" value="TOL-PAL SYSTEM PROTEIN TOLB"/>
    <property type="match status" value="1"/>
</dbReference>
<feature type="chain" id="PRO_5016994472" evidence="1">
    <location>
        <begin position="27"/>
        <end position="367"/>
    </location>
</feature>
<sequence length="367" mass="40103">MDLRHKSVTKCMICACSLILGTLALAAPVQLPPEHVQPDQITTSGISSGGYMAVQMHVAHSALIKGAGVIAGGPYACAQTGKGEHANLQRALGPCMAGSYSIWQRAWCFLGLAICAGTDAPDVALSVEATRTRASAGEIDPVTNLRTQRVLLVSGMRDHTVKPAVMNALEAYYRSFVRAENLRYETVPDADHTFPTDSYRDGNRCSTSAAPYISDCGFDAAGRILKHLYGNLQLRNDGLPRGHLIEFDQTEFLHAPESQGMARTGWLYVPESCASKRCRLHVVFHGCSQSFSDVQRRFIEHAGYNPWADTNSIVVLYPQTMASGGTPYNPKGCWDWWGYTGSDKWDTKEGVQLKAVKGMIDRLSSIR</sequence>
<proteinExistence type="predicted"/>
<dbReference type="Proteomes" id="UP000255505">
    <property type="component" value="Chromosome I"/>
</dbReference>
<gene>
    <name evidence="2" type="ORF">CT19425_70178</name>
</gene>
<name>A0A375IEG4_9BURK</name>
<evidence type="ECO:0000256" key="1">
    <source>
        <dbReference type="SAM" id="SignalP"/>
    </source>
</evidence>
<reference evidence="2 3" key="1">
    <citation type="submission" date="2018-01" db="EMBL/GenBank/DDBJ databases">
        <authorList>
            <person name="Gaut B.S."/>
            <person name="Morton B.R."/>
            <person name="Clegg M.T."/>
            <person name="Duvall M.R."/>
        </authorList>
    </citation>
    <scope>NUCLEOTIDE SEQUENCE [LARGE SCALE GENOMIC DNA]</scope>
    <source>
        <strain evidence="2">Cupriavidus taiwanensis LMG 19425</strain>
    </source>
</reference>
<dbReference type="PANTHER" id="PTHR42972:SF8">
    <property type="entry name" value="POLYHYDROXYBUTYRATE DEPOLYMERASE"/>
    <property type="match status" value="1"/>
</dbReference>
<keyword evidence="1" id="KW-0732">Signal</keyword>
<dbReference type="Gene3D" id="3.40.50.1820">
    <property type="entry name" value="alpha/beta hydrolase"/>
    <property type="match status" value="2"/>
</dbReference>
<dbReference type="AlphaFoldDB" id="A0A375IEG4"/>
<dbReference type="InterPro" id="IPR029058">
    <property type="entry name" value="AB_hydrolase_fold"/>
</dbReference>
<protein>
    <submittedName>
        <fullName evidence="2">Fibronectin I domain-containing protein</fullName>
    </submittedName>
</protein>